<evidence type="ECO:0000259" key="6">
    <source>
        <dbReference type="Pfam" id="PF17210"/>
    </source>
</evidence>
<dbReference type="InterPro" id="IPR041033">
    <property type="entry name" value="SpaA_PFL_dom_1"/>
</dbReference>
<evidence type="ECO:0000313" key="8">
    <source>
        <dbReference type="EMBL" id="GHC42184.1"/>
    </source>
</evidence>
<dbReference type="Proteomes" id="UP000644507">
    <property type="component" value="Unassembled WGS sequence"/>
</dbReference>
<feature type="compositionally biased region" description="Polar residues" evidence="5">
    <location>
        <begin position="869"/>
        <end position="879"/>
    </location>
</feature>
<feature type="domain" description="SpaA-like prealbumin fold" evidence="7">
    <location>
        <begin position="2107"/>
        <end position="2171"/>
    </location>
</feature>
<feature type="domain" description="SD-repeat containing protein B" evidence="6">
    <location>
        <begin position="1858"/>
        <end position="1959"/>
    </location>
</feature>
<comment type="caution">
    <text evidence="8">The sequence shown here is derived from an EMBL/GenBank/DDBJ whole genome shotgun (WGS) entry which is preliminary data.</text>
</comment>
<reference evidence="8" key="1">
    <citation type="journal article" date="2014" name="Int. J. Syst. Evol. Microbiol.">
        <title>Complete genome sequence of Corynebacterium casei LMG S-19264T (=DSM 44701T), isolated from a smear-ripened cheese.</title>
        <authorList>
            <consortium name="US DOE Joint Genome Institute (JGI-PGF)"/>
            <person name="Walter F."/>
            <person name="Albersmeier A."/>
            <person name="Kalinowski J."/>
            <person name="Ruckert C."/>
        </authorList>
    </citation>
    <scope>NUCLEOTIDE SEQUENCE</scope>
    <source>
        <strain evidence="8">KCTC 12988</strain>
    </source>
</reference>
<dbReference type="InterPro" id="IPR013783">
    <property type="entry name" value="Ig-like_fold"/>
</dbReference>
<feature type="domain" description="SD-repeat containing protein B" evidence="6">
    <location>
        <begin position="1610"/>
        <end position="1715"/>
    </location>
</feature>
<sequence length="2735" mass="282820">MVFVLFGLGAAQAQIVFEADFENTTGSNAWTFGGGAVDGNFAIGTPAATDNHQLSRTWDGTGALVTGLAGGTDGGDDVDTGSTFTISPAFTVPSSATADARLEMHYYFSHSNAAAATDLFQVILLRTAGNLVVFQETGVGTVRLPQYSRLSLDLSDYEGETLQLAFQVTTTTASIVEAAIDSVQVMMPSSLGGTVWNDANDNGILEGGESGLEGVLVELLDSNNIAEINPNLPGDRAYVVATDSFGNYEFNNLLPGDYKVKIATPPGAYGTSSADTDTADNQQDNDDNGIQDVRGGEVFSPVINLTGAENDETLDFGLVPSPTFDYTFNSAPTFQWFDGLDGAVWNATDTSATYDIDYTDSFGNAQTLTVTMTIVDPDNRNGDDAADTHSVASHPFDPAGGAAPWPGSTAVDDIPGDGSIIDPWDSDTTFLETKTNGAYGLGFLTMGVKTATSDERVAYRFSFSKPVRIIDLEVGDIDGSGIDNDFRTVSQYELPGNSFQDRVEFYGRNGDVPVQMTVASGAQLGSYNGTVFYEYDSYVAGNLEPTDPLGTTTVSSDFGITELDIYYSNGGDDAAGEKEKPNIYSWWTAANGATNGVSDDQAIRINGFGLVVADDASITGNVSEDTDGDDLGEDNLAGVSLTLYTDPNGDGDPSDGAIVDNPNIAGAQDYVVTTDASGNYVFSGLAAGDYVVVETQPTGYVTVSDGDSTDAGDDTANASIYDNRIPVSLEIGEADSGNDFVEEQSATISGNVGADTNNDNNAEVGIEGVTLTLVDGTGDPIDGDPDAPGVQTVTAVTNGDGDYIFEDVPAGTYAVAQTQPSGYLTVSDGDATLPGDDAANTDTFDNSIPVTVAAGETDDGNNFIEEQPGTISGTVTADTNNDDVGETNLEGVVITLTNAAGEPIDSDPVAAGVQPITATTDANGVYTFTNLPPGDYGVSEAQPTGYINVLDGDSTTPGDDAANADILDDFIPVSISANETDDGNDFVEEAPATISGSILADTNNDDAGDVSINVVTIELFTDPNGDGDPVDGALVATQVTSDGTYGFTGLSAGAYVVVETQPNGYVTVTDEDSVTDTGVTADASNASAIDNQIPVTVDAGETDSGNDFVEELPATISGSIFADTDNDDDGDVAIDVVTVELFTDPNGDGDPADGALVATQVTTDGTYSFTGLSAGSYVVVETQPGGYLTVSDGDSVADTGATADASNVSLTDNQIPVTVDAGETDSGNDFIEEQPGIISGTVTADTNNDDVGETNLEGVVITLTNAAGEPIDGDPVAVGVQLITATTDANGIYTFTDVPPGDYGVLQTQPSGYLDVLDGDSTTPSDDAANTDALDNFIPVSVTAGETDSGNDFIEEQPGIISGTVTADTNNDDVGETNLEGVVITLTNAAGEPIDGDPVAAGVQPVTATTDANGVYSFTNLAPGDYGVSEGQPSGYISVLDGDSTTPGDDAANADTLDDFIPVSISANETDDGNDFVEELPAIISGSIFADTDNDDDGDIAIDVVTVELFSDPNGDGDPADGVLVATQVTTDGTYSFTGLPAGSYVVVETQPGGYLTVSDGDSVADTGVTADASNASLTDNQIPVTVDAGETDSGNDFIEEQPGIISGTVTADTNNDDVGETNLEGVVITLTNAAGEPIDGDPVAAGVQPVTATTDANGVYSFTNLPPGDYGVSEGQPSGYISVLDGDSTTPGDDAANADILDDFIPVSISANETDDGNDFVEELPAIISGSIFADTDNDDNGDIAIDVVTVELFSDPNGDGDPADGALVATQVTTDGTYSFTGLPAGSYVVVETQPGGYLTVSDGDSVADTGATADATNASVTDNQIPVTVDAGETDSGNDFIEEQPGIISGTVTVDTDNDNIGDTDLEGVVVTLTNAAGEPIDGDPVAAGVQPITATTDANGVYSFTNLAPGDYGVSEGQPSGYINVLDGDSTTPGDDAANADILDDFIPVSISANETDDGNDFVEELPAIISGSIFADTDNDDNGDIAIDVVTIELFSDPNGDGDPADGVLVATQVTTDGTYSFTGLPAGSYVVVETQPGGYLTVSDGDSVADTGATADASNASLTDNQIPVTVDAGETDSGNDFIEEQPGVISGTVTVDTDNDNIGDTDLEGVVVTLTNAAGEPIDEDPVTAGVQPITATTDANGVYTFTDVPPGDYGVLQTQPSGYLDVLDGDSTIPGDDDANADTLDDFIPVSVVANETDDGNDFVEYLDSPDSFTEFQTTYAPVLGSENEPGDNPDGDYYPNALEYAFYQSPGSGAAGEGEFCLLKDPATGAVSVTFFRRRGGLSDVTYTLEGADTLATPTVWTEITSIAPVTNTTDPDVPNDAEKVTYSNLQTATELTNGAERGVIRMAVEVSGQTYYTEVFGWQCVGYNDYQCATFSNPFKEKPVFSGTFPASGTLGLGTDANGNLTLDVSDSANGADISSLIDGSGTHYLQITGGLLEGHRFDILSGGVNQLTLINDPDLFERTIDSLNTLARMPADSEFYSASYQIIRYQTVDEQYDRLNTFAGEEDTQPGDFTRVLFYDARSSAPGFAVLGLIGTSTADSKWVFTNDLGGQNNQGGMRLEPGAGTWVHPKSSGDAVTPAATPVEMFSYGVVADYDQALLLNEGYNLVGALWPLDQSVAGTNGLNIRVEAPADFTGSIDPTRSTEWMFWNGDLVVDEQSVSTYSEGYDNYMLLDGGGMQQWVDINDFTLQDLDELLILESHRAAFLKLVDGESKQSHIVPQPNF</sequence>
<dbReference type="Pfam" id="PF17802">
    <property type="entry name" value="SpaA"/>
    <property type="match status" value="2"/>
</dbReference>
<feature type="domain" description="SD-repeat containing protein B" evidence="6">
    <location>
        <begin position="190"/>
        <end position="318"/>
    </location>
</feature>
<comment type="subcellular location">
    <subcellularLocation>
        <location evidence="1">Secreted</location>
    </subcellularLocation>
</comment>
<evidence type="ECO:0000256" key="5">
    <source>
        <dbReference type="SAM" id="MobiDB-lite"/>
    </source>
</evidence>
<accession>A0A918TCY6</accession>
<dbReference type="SUPFAM" id="SSF117074">
    <property type="entry name" value="Hypothetical protein PA1324"/>
    <property type="match status" value="14"/>
</dbReference>
<dbReference type="PANTHER" id="PTHR36108:SF13">
    <property type="entry name" value="COLOSSIN-B-RELATED"/>
    <property type="match status" value="1"/>
</dbReference>
<feature type="region of interest" description="Disordered" evidence="5">
    <location>
        <begin position="269"/>
        <end position="294"/>
    </location>
</feature>
<evidence type="ECO:0000313" key="9">
    <source>
        <dbReference type="Proteomes" id="UP000644507"/>
    </source>
</evidence>
<protein>
    <submittedName>
        <fullName evidence="8">Uncharacterized protein</fullName>
    </submittedName>
</protein>
<proteinExistence type="inferred from homology"/>
<dbReference type="RefSeq" id="WP_189566844.1">
    <property type="nucleotide sequence ID" value="NZ_BMXI01000001.1"/>
</dbReference>
<keyword evidence="3" id="KW-0964">Secreted</keyword>
<feature type="domain" description="SpaA-like prealbumin fold" evidence="7">
    <location>
        <begin position="631"/>
        <end position="702"/>
    </location>
</feature>
<gene>
    <name evidence="8" type="ORF">GCM10007100_03910</name>
</gene>
<evidence type="ECO:0000256" key="3">
    <source>
        <dbReference type="ARBA" id="ARBA00022525"/>
    </source>
</evidence>
<evidence type="ECO:0000256" key="4">
    <source>
        <dbReference type="ARBA" id="ARBA00022729"/>
    </source>
</evidence>
<comment type="similarity">
    <text evidence="2">Belongs to the serine-aspartate repeat-containing protein (SDr) family.</text>
</comment>
<feature type="domain" description="SD-repeat containing protein B" evidence="6">
    <location>
        <begin position="1365"/>
        <end position="1471"/>
    </location>
</feature>
<dbReference type="InterPro" id="IPR033764">
    <property type="entry name" value="Sdr_B"/>
</dbReference>
<dbReference type="PANTHER" id="PTHR36108">
    <property type="entry name" value="COLOSSIN-B-RELATED"/>
    <property type="match status" value="1"/>
</dbReference>
<dbReference type="Pfam" id="PF17210">
    <property type="entry name" value="SdrD_B"/>
    <property type="match status" value="8"/>
</dbReference>
<dbReference type="EMBL" id="BMXI01000001">
    <property type="protein sequence ID" value="GHC42184.1"/>
    <property type="molecule type" value="Genomic_DNA"/>
</dbReference>
<name>A0A918TCY6_9BACT</name>
<feature type="domain" description="SD-repeat containing protein B" evidence="6">
    <location>
        <begin position="1733"/>
        <end position="1840"/>
    </location>
</feature>
<organism evidence="8 9">
    <name type="scientific">Roseibacillus persicicus</name>
    <dbReference type="NCBI Taxonomy" id="454148"/>
    <lineage>
        <taxon>Bacteria</taxon>
        <taxon>Pseudomonadati</taxon>
        <taxon>Verrucomicrobiota</taxon>
        <taxon>Verrucomicrobiia</taxon>
        <taxon>Verrucomicrobiales</taxon>
        <taxon>Verrucomicrobiaceae</taxon>
        <taxon>Roseibacillus</taxon>
    </lineage>
</organism>
<evidence type="ECO:0000259" key="7">
    <source>
        <dbReference type="Pfam" id="PF17802"/>
    </source>
</evidence>
<keyword evidence="9" id="KW-1185">Reference proteome</keyword>
<feature type="domain" description="SD-repeat containing protein B" evidence="6">
    <location>
        <begin position="874"/>
        <end position="980"/>
    </location>
</feature>
<feature type="domain" description="SD-repeat containing protein B" evidence="6">
    <location>
        <begin position="999"/>
        <end position="1106"/>
    </location>
</feature>
<evidence type="ECO:0000256" key="1">
    <source>
        <dbReference type="ARBA" id="ARBA00004613"/>
    </source>
</evidence>
<reference evidence="8" key="2">
    <citation type="submission" date="2020-09" db="EMBL/GenBank/DDBJ databases">
        <authorList>
            <person name="Sun Q."/>
            <person name="Kim S."/>
        </authorList>
    </citation>
    <scope>NUCLEOTIDE SEQUENCE</scope>
    <source>
        <strain evidence="8">KCTC 12988</strain>
    </source>
</reference>
<dbReference type="Gene3D" id="2.60.40.10">
    <property type="entry name" value="Immunoglobulins"/>
    <property type="match status" value="14"/>
</dbReference>
<feature type="domain" description="SD-repeat containing protein B" evidence="6">
    <location>
        <begin position="1242"/>
        <end position="1350"/>
    </location>
</feature>
<dbReference type="GO" id="GO:0005576">
    <property type="term" value="C:extracellular region"/>
    <property type="evidence" value="ECO:0007669"/>
    <property type="project" value="UniProtKB-SubCell"/>
</dbReference>
<keyword evidence="4" id="KW-0732">Signal</keyword>
<feature type="region of interest" description="Disordered" evidence="5">
    <location>
        <begin position="854"/>
        <end position="881"/>
    </location>
</feature>
<evidence type="ECO:0000256" key="2">
    <source>
        <dbReference type="ARBA" id="ARBA00007257"/>
    </source>
</evidence>